<dbReference type="InterPro" id="IPR005331">
    <property type="entry name" value="Sulfotransferase"/>
</dbReference>
<name>A0A6M0QT16_9RHOB</name>
<evidence type="ECO:0000313" key="2">
    <source>
        <dbReference type="Proteomes" id="UP000477782"/>
    </source>
</evidence>
<gene>
    <name evidence="1" type="ORF">G4Z14_05730</name>
</gene>
<protein>
    <submittedName>
        <fullName evidence="1">Sulfotransferase family protein</fullName>
    </submittedName>
</protein>
<accession>A0A6M0QT16</accession>
<sequence length="222" mass="25102">MIISPGRRFVFVHIPKTGGTALTLALEARAMKDDILIGDTPKARARRGRVKGLKAAGRLWKHSTLADIDGLLGPDDLAAMFCFTLVRNPWDRAVSYYHWLRDQGFAHPAVGLAKALDFSCFLNHAQTRTAFRLWPAAAYLRDRTGQDRCRLFARLEHLDSDLAPLETHLGFRLTPLKRSNESERGRDWRLFYSDRDAALIAEDCAEDIARFGYRFDPDTSPG</sequence>
<comment type="caution">
    <text evidence="1">The sequence shown here is derived from an EMBL/GenBank/DDBJ whole genome shotgun (WGS) entry which is preliminary data.</text>
</comment>
<organism evidence="1 2">
    <name type="scientific">Tabrizicola oligotrophica</name>
    <dbReference type="NCBI Taxonomy" id="2710650"/>
    <lineage>
        <taxon>Bacteria</taxon>
        <taxon>Pseudomonadati</taxon>
        <taxon>Pseudomonadota</taxon>
        <taxon>Alphaproteobacteria</taxon>
        <taxon>Rhodobacterales</taxon>
        <taxon>Paracoccaceae</taxon>
        <taxon>Tabrizicola</taxon>
    </lineage>
</organism>
<proteinExistence type="predicted"/>
<evidence type="ECO:0000313" key="1">
    <source>
        <dbReference type="EMBL" id="NEY89793.1"/>
    </source>
</evidence>
<dbReference type="GO" id="GO:0016020">
    <property type="term" value="C:membrane"/>
    <property type="evidence" value="ECO:0007669"/>
    <property type="project" value="InterPro"/>
</dbReference>
<keyword evidence="1" id="KW-0808">Transferase</keyword>
<dbReference type="SUPFAM" id="SSF52540">
    <property type="entry name" value="P-loop containing nucleoside triphosphate hydrolases"/>
    <property type="match status" value="1"/>
</dbReference>
<dbReference type="RefSeq" id="WP_164623829.1">
    <property type="nucleotide sequence ID" value="NZ_JAAIVJ010000002.1"/>
</dbReference>
<dbReference type="GO" id="GO:0008146">
    <property type="term" value="F:sulfotransferase activity"/>
    <property type="evidence" value="ECO:0007669"/>
    <property type="project" value="InterPro"/>
</dbReference>
<dbReference type="Proteomes" id="UP000477782">
    <property type="component" value="Unassembled WGS sequence"/>
</dbReference>
<dbReference type="Gene3D" id="3.40.50.300">
    <property type="entry name" value="P-loop containing nucleotide triphosphate hydrolases"/>
    <property type="match status" value="1"/>
</dbReference>
<dbReference type="InterPro" id="IPR027417">
    <property type="entry name" value="P-loop_NTPase"/>
</dbReference>
<dbReference type="EMBL" id="JAAIVJ010000002">
    <property type="protein sequence ID" value="NEY89793.1"/>
    <property type="molecule type" value="Genomic_DNA"/>
</dbReference>
<keyword evidence="2" id="KW-1185">Reference proteome</keyword>
<reference evidence="1 2" key="1">
    <citation type="submission" date="2020-02" db="EMBL/GenBank/DDBJ databases">
        <authorList>
            <person name="Chen W.-M."/>
        </authorList>
    </citation>
    <scope>NUCLEOTIDE SEQUENCE [LARGE SCALE GENOMIC DNA]</scope>
    <source>
        <strain evidence="1 2">KMS-5</strain>
    </source>
</reference>
<dbReference type="Pfam" id="PF03567">
    <property type="entry name" value="Sulfotransfer_2"/>
    <property type="match status" value="1"/>
</dbReference>
<dbReference type="AlphaFoldDB" id="A0A6M0QT16"/>